<dbReference type="PANTHER" id="PTHR35811">
    <property type="entry name" value="SLR1870 PROTEIN"/>
    <property type="match status" value="1"/>
</dbReference>
<organism evidence="2 3">
    <name type="scientific">Rhodobacter ferrooxidans</name>
    <dbReference type="NCBI Taxonomy" id="371731"/>
    <lineage>
        <taxon>Bacteria</taxon>
        <taxon>Pseudomonadati</taxon>
        <taxon>Pseudomonadota</taxon>
        <taxon>Alphaproteobacteria</taxon>
        <taxon>Rhodobacterales</taxon>
        <taxon>Rhodobacter group</taxon>
        <taxon>Rhodobacter</taxon>
    </lineage>
</organism>
<dbReference type="Proteomes" id="UP000010121">
    <property type="component" value="Unassembled WGS sequence"/>
</dbReference>
<dbReference type="Gene3D" id="3.40.50.1010">
    <property type="entry name" value="5'-nuclease"/>
    <property type="match status" value="1"/>
</dbReference>
<reference evidence="2 3" key="1">
    <citation type="submission" date="2009-08" db="EMBL/GenBank/DDBJ databases">
        <title>The draft genome of Rhodobacter sp. SW2.</title>
        <authorList>
            <consortium name="US DOE Joint Genome Institute (JGI-PGF)"/>
            <person name="Lucas S."/>
            <person name="Copeland A."/>
            <person name="Lapidus A."/>
            <person name="Glavina del Rio T."/>
            <person name="Tice H."/>
            <person name="Bruce D."/>
            <person name="Goodwin L."/>
            <person name="Pitluck S."/>
            <person name="Larimer F."/>
            <person name="Land M.L."/>
            <person name="Hauser L."/>
            <person name="Emerson D."/>
        </authorList>
    </citation>
    <scope>NUCLEOTIDE SEQUENCE [LARGE SCALE GENOMIC DNA]</scope>
    <source>
        <strain evidence="2 3">SW2</strain>
    </source>
</reference>
<comment type="caution">
    <text evidence="2">The sequence shown here is derived from an EMBL/GenBank/DDBJ whole genome shotgun (WGS) entry which is preliminary data.</text>
</comment>
<feature type="domain" description="NYN" evidence="1">
    <location>
        <begin position="18"/>
        <end position="144"/>
    </location>
</feature>
<dbReference type="RefSeq" id="WP_008027105.1">
    <property type="nucleotide sequence ID" value="NZ_ACYY01000001.1"/>
</dbReference>
<dbReference type="Pfam" id="PF01936">
    <property type="entry name" value="NYN"/>
    <property type="match status" value="1"/>
</dbReference>
<dbReference type="STRING" id="371731.Rsw2DRAFT_0181"/>
<evidence type="ECO:0000259" key="1">
    <source>
        <dbReference type="Pfam" id="PF01936"/>
    </source>
</evidence>
<proteinExistence type="predicted"/>
<accession>C8RWK3</accession>
<dbReference type="GO" id="GO:0004540">
    <property type="term" value="F:RNA nuclease activity"/>
    <property type="evidence" value="ECO:0007669"/>
    <property type="project" value="InterPro"/>
</dbReference>
<sequence>MKPEIGGFEAAGNAKTQRVAVMIDGENLSAGLAGQIITKSLAFGRLTIKRVYGNAIRLTQWEAAPGFRLIHSGNGKNATDLLLCIEAMELVHSGLVDTLVIASSDRDFSHLAAHLCEKGQQVIGMGEAKASDAFRKACTRFIELGMNSKPLEASAITIVSSPAAPVVAKPIAAKLSKIDAFLHDLMERVGIDGWLSIRQINHAAQKADVRIGSQPERTWRAYLTKHTALYEYKTEGSEPLVRLLHP</sequence>
<dbReference type="eggNOG" id="COG1432">
    <property type="taxonomic scope" value="Bacteria"/>
</dbReference>
<dbReference type="OrthoDB" id="9783963at2"/>
<protein>
    <recommendedName>
        <fullName evidence="1">NYN domain-containing protein</fullName>
    </recommendedName>
</protein>
<evidence type="ECO:0000313" key="3">
    <source>
        <dbReference type="Proteomes" id="UP000010121"/>
    </source>
</evidence>
<keyword evidence="3" id="KW-1185">Reference proteome</keyword>
<dbReference type="AlphaFoldDB" id="C8RWK3"/>
<evidence type="ECO:0000313" key="2">
    <source>
        <dbReference type="EMBL" id="EEW26946.1"/>
    </source>
</evidence>
<dbReference type="CDD" id="cd11297">
    <property type="entry name" value="PIN_LabA-like_N_1"/>
    <property type="match status" value="1"/>
</dbReference>
<name>C8RWK3_9RHOB</name>
<dbReference type="PANTHER" id="PTHR35811:SF1">
    <property type="entry name" value="HTH OST-TYPE DOMAIN-CONTAINING PROTEIN"/>
    <property type="match status" value="1"/>
</dbReference>
<dbReference type="EMBL" id="ACYY01000001">
    <property type="protein sequence ID" value="EEW26946.1"/>
    <property type="molecule type" value="Genomic_DNA"/>
</dbReference>
<dbReference type="InterPro" id="IPR021139">
    <property type="entry name" value="NYN"/>
</dbReference>
<gene>
    <name evidence="2" type="ORF">Rsw2DRAFT_0181</name>
</gene>